<name>A0A8T0F4M1_ARGBR</name>
<keyword evidence="2" id="KW-1185">Reference proteome</keyword>
<dbReference type="InterPro" id="IPR001888">
    <property type="entry name" value="Transposase_1"/>
</dbReference>
<dbReference type="PANTHER" id="PTHR46060:SF1">
    <property type="entry name" value="MARINER MOS1 TRANSPOSASE-LIKE PROTEIN"/>
    <property type="match status" value="1"/>
</dbReference>
<protein>
    <submittedName>
        <fullName evidence="1">Histone-lysine N-methyltransferase SETMAR like protein</fullName>
    </submittedName>
</protein>
<gene>
    <name evidence="1" type="ORF">HNY73_011296</name>
</gene>
<reference evidence="1" key="2">
    <citation type="submission" date="2020-06" db="EMBL/GenBank/DDBJ databases">
        <authorList>
            <person name="Sheffer M."/>
        </authorList>
    </citation>
    <scope>NUCLEOTIDE SEQUENCE</scope>
</reference>
<proteinExistence type="predicted"/>
<accession>A0A8T0F4M1</accession>
<dbReference type="Gene3D" id="3.30.420.10">
    <property type="entry name" value="Ribonuclease H-like superfamily/Ribonuclease H"/>
    <property type="match status" value="1"/>
</dbReference>
<reference evidence="1" key="1">
    <citation type="journal article" date="2020" name="bioRxiv">
        <title>Chromosome-level reference genome of the European wasp spider Argiope bruennichi: a resource for studies on range expansion and evolutionary adaptation.</title>
        <authorList>
            <person name="Sheffer M.M."/>
            <person name="Hoppe A."/>
            <person name="Krehenwinkel H."/>
            <person name="Uhl G."/>
            <person name="Kuss A.W."/>
            <person name="Jensen L."/>
            <person name="Jensen C."/>
            <person name="Gillespie R.G."/>
            <person name="Hoff K.J."/>
            <person name="Prost S."/>
        </authorList>
    </citation>
    <scope>NUCLEOTIDE SEQUENCE</scope>
</reference>
<dbReference type="EMBL" id="JABXBU010000030">
    <property type="protein sequence ID" value="KAF8785791.1"/>
    <property type="molecule type" value="Genomic_DNA"/>
</dbReference>
<dbReference type="PANTHER" id="PTHR46060">
    <property type="entry name" value="MARINER MOS1 TRANSPOSASE-LIKE PROTEIN"/>
    <property type="match status" value="1"/>
</dbReference>
<dbReference type="InterPro" id="IPR052709">
    <property type="entry name" value="Transposase-MT_Hybrid"/>
</dbReference>
<dbReference type="AlphaFoldDB" id="A0A8T0F4M1"/>
<evidence type="ECO:0000313" key="1">
    <source>
        <dbReference type="EMBL" id="KAF8785791.1"/>
    </source>
</evidence>
<dbReference type="InterPro" id="IPR036397">
    <property type="entry name" value="RNaseH_sf"/>
</dbReference>
<sequence>MYEIWIHYYTPETKQQSKQWTSKDESAPQKMLYFLKKLWQHFFSNNKGILLLHYLEKDRTISAEYYVNLSEKSHSKIIEKHPVDKKKIWFHQDSAHVHKAGILMGKLHELKFEILPHAPYSPEMAPSDNSFFPNLKNFLPGRRFCSNTEVIQATNAYFEALEESSNRERIQAFPHSWSKCISLEGD</sequence>
<dbReference type="Pfam" id="PF01359">
    <property type="entry name" value="Transposase_1"/>
    <property type="match status" value="1"/>
</dbReference>
<dbReference type="Proteomes" id="UP000807504">
    <property type="component" value="Unassembled WGS sequence"/>
</dbReference>
<evidence type="ECO:0000313" key="2">
    <source>
        <dbReference type="Proteomes" id="UP000807504"/>
    </source>
</evidence>
<organism evidence="1 2">
    <name type="scientific">Argiope bruennichi</name>
    <name type="common">Wasp spider</name>
    <name type="synonym">Aranea bruennichi</name>
    <dbReference type="NCBI Taxonomy" id="94029"/>
    <lineage>
        <taxon>Eukaryota</taxon>
        <taxon>Metazoa</taxon>
        <taxon>Ecdysozoa</taxon>
        <taxon>Arthropoda</taxon>
        <taxon>Chelicerata</taxon>
        <taxon>Arachnida</taxon>
        <taxon>Araneae</taxon>
        <taxon>Araneomorphae</taxon>
        <taxon>Entelegynae</taxon>
        <taxon>Araneoidea</taxon>
        <taxon>Araneidae</taxon>
        <taxon>Argiope</taxon>
    </lineage>
</organism>
<dbReference type="GO" id="GO:0003676">
    <property type="term" value="F:nucleic acid binding"/>
    <property type="evidence" value="ECO:0007669"/>
    <property type="project" value="InterPro"/>
</dbReference>
<comment type="caution">
    <text evidence="1">The sequence shown here is derived from an EMBL/GenBank/DDBJ whole genome shotgun (WGS) entry which is preliminary data.</text>
</comment>